<dbReference type="STRING" id="58117.SAMN05421833_121151"/>
<gene>
    <name evidence="4" type="ORF">SAMN05421833_121151</name>
</gene>
<feature type="chain" id="PRO_5039515388" description="ARB-07466-like C-terminal domain-containing protein" evidence="2">
    <location>
        <begin position="25"/>
        <end position="302"/>
    </location>
</feature>
<dbReference type="AlphaFoldDB" id="A0A1N7FDG5"/>
<dbReference type="Proteomes" id="UP000186096">
    <property type="component" value="Unassembled WGS sequence"/>
</dbReference>
<name>A0A1N7FDG5_9ACTN</name>
<dbReference type="EMBL" id="FTNI01000021">
    <property type="protein sequence ID" value="SIR98330.1"/>
    <property type="molecule type" value="Genomic_DNA"/>
</dbReference>
<keyword evidence="2" id="KW-0732">Signal</keyword>
<keyword evidence="5" id="KW-1185">Reference proteome</keyword>
<dbReference type="RefSeq" id="WP_076439030.1">
    <property type="nucleotide sequence ID" value="NZ_FTNI01000021.1"/>
</dbReference>
<evidence type="ECO:0000256" key="2">
    <source>
        <dbReference type="SAM" id="SignalP"/>
    </source>
</evidence>
<evidence type="ECO:0000259" key="3">
    <source>
        <dbReference type="Pfam" id="PF26571"/>
    </source>
</evidence>
<dbReference type="InterPro" id="IPR058593">
    <property type="entry name" value="ARB_07466-like_C"/>
</dbReference>
<evidence type="ECO:0000256" key="1">
    <source>
        <dbReference type="SAM" id="Coils"/>
    </source>
</evidence>
<evidence type="ECO:0000313" key="5">
    <source>
        <dbReference type="Proteomes" id="UP000186096"/>
    </source>
</evidence>
<proteinExistence type="predicted"/>
<feature type="signal peptide" evidence="2">
    <location>
        <begin position="1"/>
        <end position="24"/>
    </location>
</feature>
<sequence length="302" mass="32870">MRSGRWARLAVVTTALLVAPSVFGAASGALTAEAEPDQQAKLRKLTQEAAALQKEYRGEILSLDDAKRAAQKASGNVKKLKSDLLAAQRQVAAFAQTSYMSGGADASRIFSLSADPSSLATLAYLGNARTERLNGVKDLVAKQKKAAASAADEIDKLQAHIKELKSRRGEVERLMAKYGFQTPDAGSGLTQRLITVRNAIMSQFPMPFSVGCLRVGDPGEHGKGRACDFMMSSGGRMPDAVAKERGDALAQWCIQHASEYGIMYIIWQQRYYDMRTRAGWRMMSDRGGITANHYDHVHVSVL</sequence>
<keyword evidence="1" id="KW-0175">Coiled coil</keyword>
<accession>A0A1N7FDG5</accession>
<dbReference type="OrthoDB" id="2989771at2"/>
<dbReference type="Pfam" id="PF26571">
    <property type="entry name" value="VldE"/>
    <property type="match status" value="1"/>
</dbReference>
<protein>
    <recommendedName>
        <fullName evidence="3">ARB-07466-like C-terminal domain-containing protein</fullName>
    </recommendedName>
</protein>
<evidence type="ECO:0000313" key="4">
    <source>
        <dbReference type="EMBL" id="SIR98330.1"/>
    </source>
</evidence>
<feature type="domain" description="ARB-07466-like C-terminal" evidence="3">
    <location>
        <begin position="186"/>
        <end position="294"/>
    </location>
</feature>
<feature type="coiled-coil region" evidence="1">
    <location>
        <begin position="35"/>
        <end position="90"/>
    </location>
</feature>
<organism evidence="4 5">
    <name type="scientific">Microbispora rosea</name>
    <dbReference type="NCBI Taxonomy" id="58117"/>
    <lineage>
        <taxon>Bacteria</taxon>
        <taxon>Bacillati</taxon>
        <taxon>Actinomycetota</taxon>
        <taxon>Actinomycetes</taxon>
        <taxon>Streptosporangiales</taxon>
        <taxon>Streptosporangiaceae</taxon>
        <taxon>Microbispora</taxon>
    </lineage>
</organism>
<feature type="coiled-coil region" evidence="1">
    <location>
        <begin position="140"/>
        <end position="174"/>
    </location>
</feature>
<reference evidence="5" key="1">
    <citation type="submission" date="2017-01" db="EMBL/GenBank/DDBJ databases">
        <authorList>
            <person name="Varghese N."/>
            <person name="Submissions S."/>
        </authorList>
    </citation>
    <scope>NUCLEOTIDE SEQUENCE [LARGE SCALE GENOMIC DNA]</scope>
    <source>
        <strain evidence="5">ATCC 12950</strain>
    </source>
</reference>